<dbReference type="RefSeq" id="WP_338294198.1">
    <property type="nucleotide sequence ID" value="NZ_AP027272.1"/>
</dbReference>
<dbReference type="HAMAP" id="MF_00528">
    <property type="entry name" value="Maf"/>
    <property type="match status" value="1"/>
</dbReference>
<dbReference type="Proteomes" id="UP001333710">
    <property type="component" value="Chromosome"/>
</dbReference>
<comment type="catalytic activity">
    <reaction evidence="4">
        <text>UTP + H2O = UMP + diphosphate + H(+)</text>
        <dbReference type="Rhea" id="RHEA:29395"/>
        <dbReference type="ChEBI" id="CHEBI:15377"/>
        <dbReference type="ChEBI" id="CHEBI:15378"/>
        <dbReference type="ChEBI" id="CHEBI:33019"/>
        <dbReference type="ChEBI" id="CHEBI:46398"/>
        <dbReference type="ChEBI" id="CHEBI:57865"/>
        <dbReference type="EC" id="3.6.1.9"/>
    </reaction>
</comment>
<dbReference type="GO" id="GO:0009117">
    <property type="term" value="P:nucleotide metabolic process"/>
    <property type="evidence" value="ECO:0007669"/>
    <property type="project" value="UniProtKB-KW"/>
</dbReference>
<comment type="subcellular location">
    <subcellularLocation>
        <location evidence="4">Cytoplasm</location>
    </subcellularLocation>
</comment>
<comment type="cofactor">
    <cofactor evidence="1 4">
        <name>a divalent metal cation</name>
        <dbReference type="ChEBI" id="CHEBI:60240"/>
    </cofactor>
</comment>
<evidence type="ECO:0000313" key="5">
    <source>
        <dbReference type="EMBL" id="BDX08115.1"/>
    </source>
</evidence>
<protein>
    <recommendedName>
        <fullName evidence="4">dTTP/UTP pyrophosphatase</fullName>
        <shortName evidence="4">dTTPase/UTPase</shortName>
        <ecNumber evidence="4">3.6.1.9</ecNumber>
    </recommendedName>
    <alternativeName>
        <fullName evidence="4">Nucleoside triphosphate pyrophosphatase</fullName>
    </alternativeName>
    <alternativeName>
        <fullName evidence="4">Nucleotide pyrophosphatase</fullName>
        <shortName evidence="4">Nucleotide PPase</shortName>
    </alternativeName>
</protein>
<feature type="site" description="Important for substrate specificity" evidence="4">
    <location>
        <position position="69"/>
    </location>
</feature>
<comment type="function">
    <text evidence="4">Nucleoside triphosphate pyrophosphatase that hydrolyzes dTTP and UTP. May have a dual role in cell division arrest and in preventing the incorporation of modified nucleotides into cellular nucleic acids.</text>
</comment>
<dbReference type="GO" id="GO:0047429">
    <property type="term" value="F:nucleoside triphosphate diphosphatase activity"/>
    <property type="evidence" value="ECO:0007669"/>
    <property type="project" value="UniProtKB-EC"/>
</dbReference>
<evidence type="ECO:0000256" key="4">
    <source>
        <dbReference type="HAMAP-Rule" id="MF_00528"/>
    </source>
</evidence>
<feature type="site" description="Important for substrate specificity" evidence="4">
    <location>
        <position position="10"/>
    </location>
</feature>
<dbReference type="PANTHER" id="PTHR43213">
    <property type="entry name" value="BIFUNCTIONAL DTTP/UTP PYROPHOSPHATASE/METHYLTRANSFERASE PROTEIN-RELATED"/>
    <property type="match status" value="1"/>
</dbReference>
<dbReference type="AlphaFoldDB" id="A0AA48I8X2"/>
<reference evidence="5" key="1">
    <citation type="submission" date="2023-01" db="EMBL/GenBank/DDBJ databases">
        <title>Complete genome sequence of Planctobacterium marinum strain Dej080120_11.</title>
        <authorList>
            <person name="Ueki S."/>
            <person name="Maruyama F."/>
        </authorList>
    </citation>
    <scope>NUCLEOTIDE SEQUENCE</scope>
    <source>
        <strain evidence="5">Dej080120_11</strain>
    </source>
</reference>
<dbReference type="Pfam" id="PF02545">
    <property type="entry name" value="Maf"/>
    <property type="match status" value="1"/>
</dbReference>
<keyword evidence="2 4" id="KW-0378">Hydrolase</keyword>
<keyword evidence="4" id="KW-0963">Cytoplasm</keyword>
<organism evidence="5 6">
    <name type="scientific">Planctobacterium marinum</name>
    <dbReference type="NCBI Taxonomy" id="1631968"/>
    <lineage>
        <taxon>Bacteria</taxon>
        <taxon>Pseudomonadati</taxon>
        <taxon>Pseudomonadota</taxon>
        <taxon>Gammaproteobacteria</taxon>
        <taxon>Alteromonadales</taxon>
        <taxon>Alteromonadaceae</taxon>
        <taxon>Planctobacterium</taxon>
    </lineage>
</organism>
<dbReference type="InterPro" id="IPR003697">
    <property type="entry name" value="Maf-like"/>
</dbReference>
<dbReference type="Gene3D" id="3.90.950.10">
    <property type="match status" value="1"/>
</dbReference>
<dbReference type="GO" id="GO:0005737">
    <property type="term" value="C:cytoplasm"/>
    <property type="evidence" value="ECO:0007669"/>
    <property type="project" value="UniProtKB-SubCell"/>
</dbReference>
<comment type="caution">
    <text evidence="4">Lacks conserved residue(s) required for the propagation of feature annotation.</text>
</comment>
<dbReference type="EC" id="3.6.1.9" evidence="4"/>
<evidence type="ECO:0000256" key="1">
    <source>
        <dbReference type="ARBA" id="ARBA00001968"/>
    </source>
</evidence>
<proteinExistence type="inferred from homology"/>
<feature type="active site" description="Proton acceptor" evidence="4">
    <location>
        <position position="68"/>
    </location>
</feature>
<sequence>MIVLASSSPRRAQLLQQIGIEFERQSADIDETPMAGESATDLVERLARQKAEYVARQRQGDLLVLGSDTIGVLGHDILLKPKNVTDFHAMMRKMSGQTHQVITAIAVAKWCTESQQCLVESEQVSSNVSFTKISEQEISDYWATGEPQDKAGGYAIQGYGGQYVTHITGSYSAIVGLPLYETKRLLQKMKDA</sequence>
<gene>
    <name evidence="5" type="ORF">MACH26_36360</name>
</gene>
<dbReference type="SUPFAM" id="SSF52972">
    <property type="entry name" value="ITPase-like"/>
    <property type="match status" value="1"/>
</dbReference>
<name>A0AA48I8X2_9ALTE</name>
<dbReference type="EMBL" id="AP027272">
    <property type="protein sequence ID" value="BDX08115.1"/>
    <property type="molecule type" value="Genomic_DNA"/>
</dbReference>
<dbReference type="NCBIfam" id="TIGR00172">
    <property type="entry name" value="maf"/>
    <property type="match status" value="1"/>
</dbReference>
<dbReference type="PIRSF" id="PIRSF006305">
    <property type="entry name" value="Maf"/>
    <property type="match status" value="1"/>
</dbReference>
<comment type="similarity">
    <text evidence="4">Belongs to the Maf family. YhdE subfamily.</text>
</comment>
<dbReference type="KEGG" id="pmaw:MACH26_36360"/>
<feature type="site" description="Important for substrate specificity" evidence="4">
    <location>
        <position position="157"/>
    </location>
</feature>
<evidence type="ECO:0000256" key="3">
    <source>
        <dbReference type="ARBA" id="ARBA00023080"/>
    </source>
</evidence>
<dbReference type="PANTHER" id="PTHR43213:SF5">
    <property type="entry name" value="BIFUNCTIONAL DTTP_UTP PYROPHOSPHATASE_METHYLTRANSFERASE PROTEIN-RELATED"/>
    <property type="match status" value="1"/>
</dbReference>
<evidence type="ECO:0000256" key="2">
    <source>
        <dbReference type="ARBA" id="ARBA00022801"/>
    </source>
</evidence>
<dbReference type="CDD" id="cd00555">
    <property type="entry name" value="Maf"/>
    <property type="match status" value="1"/>
</dbReference>
<keyword evidence="3 4" id="KW-0546">Nucleotide metabolism</keyword>
<comment type="catalytic activity">
    <reaction evidence="4">
        <text>dTTP + H2O = dTMP + diphosphate + H(+)</text>
        <dbReference type="Rhea" id="RHEA:28534"/>
        <dbReference type="ChEBI" id="CHEBI:15377"/>
        <dbReference type="ChEBI" id="CHEBI:15378"/>
        <dbReference type="ChEBI" id="CHEBI:33019"/>
        <dbReference type="ChEBI" id="CHEBI:37568"/>
        <dbReference type="ChEBI" id="CHEBI:63528"/>
        <dbReference type="EC" id="3.6.1.9"/>
    </reaction>
</comment>
<keyword evidence="6" id="KW-1185">Reference proteome</keyword>
<dbReference type="InterPro" id="IPR029001">
    <property type="entry name" value="ITPase-like_fam"/>
</dbReference>
<evidence type="ECO:0000313" key="6">
    <source>
        <dbReference type="Proteomes" id="UP001333710"/>
    </source>
</evidence>
<accession>A0AA48I8X2</accession>